<gene>
    <name evidence="2" type="ORF">BB561_006147</name>
</gene>
<keyword evidence="3" id="KW-1185">Reference proteome</keyword>
<name>A0A2T9Y6A1_9FUNG</name>
<feature type="region of interest" description="Disordered" evidence="1">
    <location>
        <begin position="92"/>
        <end position="118"/>
    </location>
</feature>
<accession>A0A2T9Y6A1</accession>
<organism evidence="2 3">
    <name type="scientific">Smittium simulii</name>
    <dbReference type="NCBI Taxonomy" id="133385"/>
    <lineage>
        <taxon>Eukaryota</taxon>
        <taxon>Fungi</taxon>
        <taxon>Fungi incertae sedis</taxon>
        <taxon>Zoopagomycota</taxon>
        <taxon>Kickxellomycotina</taxon>
        <taxon>Harpellomycetes</taxon>
        <taxon>Harpellales</taxon>
        <taxon>Legeriomycetaceae</taxon>
        <taxon>Smittium</taxon>
    </lineage>
</organism>
<evidence type="ECO:0000313" key="3">
    <source>
        <dbReference type="Proteomes" id="UP000245383"/>
    </source>
</evidence>
<feature type="compositionally biased region" description="Basic and acidic residues" evidence="1">
    <location>
        <begin position="98"/>
        <end position="112"/>
    </location>
</feature>
<evidence type="ECO:0000313" key="2">
    <source>
        <dbReference type="EMBL" id="PVU87847.1"/>
    </source>
</evidence>
<proteinExistence type="predicted"/>
<evidence type="ECO:0000256" key="1">
    <source>
        <dbReference type="SAM" id="MobiDB-lite"/>
    </source>
</evidence>
<sequence length="202" mass="22872">MPVYNTRNILSRGSLLVRLNLDLRKTHNSLCTIMSSFQCHEYAWLGLAPAGIKSDLVNTKAFPNWNLENPATLTTEQGWNIENSLQLPGYLGPAHVSMRPEDSRQGHKKQDPSRTAANTVGITTPTLSTLQGPITAKDQQQKNFKTDTQFHQVYNLWVKAPITKKNIHTQPEFKKKVLIERKSATKTLQDNMNKLTKIPIIR</sequence>
<dbReference type="AlphaFoldDB" id="A0A2T9Y6A1"/>
<reference evidence="2 3" key="1">
    <citation type="journal article" date="2018" name="MBio">
        <title>Comparative Genomics Reveals the Core Gene Toolbox for the Fungus-Insect Symbiosis.</title>
        <authorList>
            <person name="Wang Y."/>
            <person name="Stata M."/>
            <person name="Wang W."/>
            <person name="Stajich J.E."/>
            <person name="White M.M."/>
            <person name="Moncalvo J.M."/>
        </authorList>
    </citation>
    <scope>NUCLEOTIDE SEQUENCE [LARGE SCALE GENOMIC DNA]</scope>
    <source>
        <strain evidence="2 3">SWE-8-4</strain>
    </source>
</reference>
<dbReference type="EMBL" id="MBFR01000437">
    <property type="protein sequence ID" value="PVU87847.1"/>
    <property type="molecule type" value="Genomic_DNA"/>
</dbReference>
<comment type="caution">
    <text evidence="2">The sequence shown here is derived from an EMBL/GenBank/DDBJ whole genome shotgun (WGS) entry which is preliminary data.</text>
</comment>
<protein>
    <submittedName>
        <fullName evidence="2">Uncharacterized protein</fullName>
    </submittedName>
</protein>
<dbReference type="Proteomes" id="UP000245383">
    <property type="component" value="Unassembled WGS sequence"/>
</dbReference>